<dbReference type="Pfam" id="PF01381">
    <property type="entry name" value="HTH_3"/>
    <property type="match status" value="1"/>
</dbReference>
<dbReference type="Proteomes" id="UP000217935">
    <property type="component" value="Chromosome"/>
</dbReference>
<dbReference type="RefSeq" id="WP_066704189.1">
    <property type="nucleotide sequence ID" value="NZ_CP022196.1"/>
</dbReference>
<dbReference type="GO" id="GO:0003677">
    <property type="term" value="F:DNA binding"/>
    <property type="evidence" value="ECO:0007669"/>
    <property type="project" value="UniProtKB-KW"/>
</dbReference>
<evidence type="ECO:0000313" key="3">
    <source>
        <dbReference type="EMBL" id="ATG47459.1"/>
    </source>
</evidence>
<dbReference type="CDD" id="cd00093">
    <property type="entry name" value="HTH_XRE"/>
    <property type="match status" value="1"/>
</dbReference>
<dbReference type="OrthoDB" id="9814751at2"/>
<accession>A0A291GAM4</accession>
<dbReference type="InterPro" id="IPR001387">
    <property type="entry name" value="Cro/C1-type_HTH"/>
</dbReference>
<name>A0A291GAM4_9RHOB</name>
<dbReference type="InterPro" id="IPR011051">
    <property type="entry name" value="RmlC_Cupin_sf"/>
</dbReference>
<feature type="domain" description="HTH cro/C1-type" evidence="2">
    <location>
        <begin position="19"/>
        <end position="73"/>
    </location>
</feature>
<reference evidence="3 4" key="1">
    <citation type="submission" date="2017-06" db="EMBL/GenBank/DDBJ databases">
        <title>Celeribacter sp. TSPH2 complete genome sequence.</title>
        <authorList>
            <person name="Woo J.-H."/>
            <person name="Kim H.-S."/>
        </authorList>
    </citation>
    <scope>NUCLEOTIDE SEQUENCE [LARGE SCALE GENOMIC DNA]</scope>
    <source>
        <strain evidence="3 4">TSPH2</strain>
    </source>
</reference>
<dbReference type="InterPro" id="IPR010982">
    <property type="entry name" value="Lambda_DNA-bd_dom_sf"/>
</dbReference>
<dbReference type="CDD" id="cd02209">
    <property type="entry name" value="cupin_XRE_C"/>
    <property type="match status" value="1"/>
</dbReference>
<dbReference type="KEGG" id="ceh:CEW89_07670"/>
<dbReference type="GO" id="GO:0005829">
    <property type="term" value="C:cytosol"/>
    <property type="evidence" value="ECO:0007669"/>
    <property type="project" value="TreeGrafter"/>
</dbReference>
<dbReference type="SUPFAM" id="SSF47413">
    <property type="entry name" value="lambda repressor-like DNA-binding domains"/>
    <property type="match status" value="1"/>
</dbReference>
<dbReference type="Gene3D" id="1.10.260.40">
    <property type="entry name" value="lambda repressor-like DNA-binding domains"/>
    <property type="match status" value="1"/>
</dbReference>
<dbReference type="AlphaFoldDB" id="A0A291GAM4"/>
<dbReference type="InterPro" id="IPR013096">
    <property type="entry name" value="Cupin_2"/>
</dbReference>
<dbReference type="SMART" id="SM00530">
    <property type="entry name" value="HTH_XRE"/>
    <property type="match status" value="1"/>
</dbReference>
<protein>
    <submittedName>
        <fullName evidence="3">Transcriptional regulator</fullName>
    </submittedName>
</protein>
<dbReference type="PANTHER" id="PTHR46797">
    <property type="entry name" value="HTH-TYPE TRANSCRIPTIONAL REGULATOR"/>
    <property type="match status" value="1"/>
</dbReference>
<keyword evidence="4" id="KW-1185">Reference proteome</keyword>
<dbReference type="Pfam" id="PF07883">
    <property type="entry name" value="Cupin_2"/>
    <property type="match status" value="1"/>
</dbReference>
<dbReference type="SUPFAM" id="SSF51182">
    <property type="entry name" value="RmlC-like cupins"/>
    <property type="match status" value="1"/>
</dbReference>
<evidence type="ECO:0000256" key="1">
    <source>
        <dbReference type="ARBA" id="ARBA00023125"/>
    </source>
</evidence>
<dbReference type="PANTHER" id="PTHR46797:SF19">
    <property type="entry name" value="BLL2473 PROTEIN"/>
    <property type="match status" value="1"/>
</dbReference>
<dbReference type="EMBL" id="CP022196">
    <property type="protein sequence ID" value="ATG47459.1"/>
    <property type="molecule type" value="Genomic_DNA"/>
</dbReference>
<organism evidence="3 4">
    <name type="scientific">Celeribacter ethanolicus</name>
    <dbReference type="NCBI Taxonomy" id="1758178"/>
    <lineage>
        <taxon>Bacteria</taxon>
        <taxon>Pseudomonadati</taxon>
        <taxon>Pseudomonadota</taxon>
        <taxon>Alphaproteobacteria</taxon>
        <taxon>Rhodobacterales</taxon>
        <taxon>Roseobacteraceae</taxon>
        <taxon>Celeribacter</taxon>
    </lineage>
</organism>
<keyword evidence="1" id="KW-0238">DNA-binding</keyword>
<dbReference type="STRING" id="1758178.GCA_001550095_00183"/>
<dbReference type="InterPro" id="IPR050807">
    <property type="entry name" value="TransReg_Diox_bact_type"/>
</dbReference>
<proteinExistence type="predicted"/>
<dbReference type="Gene3D" id="2.60.120.10">
    <property type="entry name" value="Jelly Rolls"/>
    <property type="match status" value="1"/>
</dbReference>
<sequence length="193" mass="21139">MLSDTLTENLEQYRIGEKINRLRREKGLGLTQLGAHTGLSAGMLSRLERGQAVPTLPTLMRIALVFGVGLDHFFADPAQAPVCAVVPKSDRIAMRVEIGEKLSHLFESLDYPVRNAPLSAYTAEFPPGGPASAPHRHPGMELLFVLEGRLGLTVHGRRHTLGPEDAMCFEADHDHFYENLGEIPARVIVAVAK</sequence>
<dbReference type="GO" id="GO:0003700">
    <property type="term" value="F:DNA-binding transcription factor activity"/>
    <property type="evidence" value="ECO:0007669"/>
    <property type="project" value="TreeGrafter"/>
</dbReference>
<dbReference type="PROSITE" id="PS50943">
    <property type="entry name" value="HTH_CROC1"/>
    <property type="match status" value="1"/>
</dbReference>
<gene>
    <name evidence="3" type="ORF">CEW89_07670</name>
</gene>
<evidence type="ECO:0000313" key="4">
    <source>
        <dbReference type="Proteomes" id="UP000217935"/>
    </source>
</evidence>
<evidence type="ECO:0000259" key="2">
    <source>
        <dbReference type="PROSITE" id="PS50943"/>
    </source>
</evidence>
<dbReference type="InterPro" id="IPR014710">
    <property type="entry name" value="RmlC-like_jellyroll"/>
</dbReference>